<dbReference type="AlphaFoldDB" id="A0AAV2YIT7"/>
<keyword evidence="2" id="KW-1185">Reference proteome</keyword>
<gene>
    <name evidence="1" type="ORF">N0F65_006278</name>
</gene>
<protein>
    <submittedName>
        <fullName evidence="1">Uncharacterized protein</fullName>
    </submittedName>
</protein>
<evidence type="ECO:0000313" key="1">
    <source>
        <dbReference type="EMBL" id="DAZ92959.1"/>
    </source>
</evidence>
<reference evidence="1" key="2">
    <citation type="journal article" date="2023" name="Microbiol Resour">
        <title>Decontamination and Annotation of the Draft Genome Sequence of the Oomycete Lagenidium giganteum ARSEF 373.</title>
        <authorList>
            <person name="Morgan W.R."/>
            <person name="Tartar A."/>
        </authorList>
    </citation>
    <scope>NUCLEOTIDE SEQUENCE</scope>
    <source>
        <strain evidence="1">ARSEF 373</strain>
    </source>
</reference>
<dbReference type="EMBL" id="DAKRPA010000361">
    <property type="protein sequence ID" value="DAZ92959.1"/>
    <property type="molecule type" value="Genomic_DNA"/>
</dbReference>
<proteinExistence type="predicted"/>
<organism evidence="1 2">
    <name type="scientific">Lagenidium giganteum</name>
    <dbReference type="NCBI Taxonomy" id="4803"/>
    <lineage>
        <taxon>Eukaryota</taxon>
        <taxon>Sar</taxon>
        <taxon>Stramenopiles</taxon>
        <taxon>Oomycota</taxon>
        <taxon>Peronosporomycetes</taxon>
        <taxon>Pythiales</taxon>
        <taxon>Pythiaceae</taxon>
    </lineage>
</organism>
<reference evidence="1" key="1">
    <citation type="submission" date="2022-11" db="EMBL/GenBank/DDBJ databases">
        <authorList>
            <person name="Morgan W.R."/>
            <person name="Tartar A."/>
        </authorList>
    </citation>
    <scope>NUCLEOTIDE SEQUENCE</scope>
    <source>
        <strain evidence="1">ARSEF 373</strain>
    </source>
</reference>
<accession>A0AAV2YIT7</accession>
<comment type="caution">
    <text evidence="1">The sequence shown here is derived from an EMBL/GenBank/DDBJ whole genome shotgun (WGS) entry which is preliminary data.</text>
</comment>
<sequence>MSLDVQAASLPNCSRPVGAIHTSDLPLTQYTLRMGVAARSSPSFAASAETKPPAVIQGCDYGCLSV</sequence>
<dbReference type="Proteomes" id="UP001146120">
    <property type="component" value="Unassembled WGS sequence"/>
</dbReference>
<evidence type="ECO:0000313" key="2">
    <source>
        <dbReference type="Proteomes" id="UP001146120"/>
    </source>
</evidence>
<name>A0AAV2YIT7_9STRA</name>